<evidence type="ECO:0000313" key="3">
    <source>
        <dbReference type="Proteomes" id="UP001497744"/>
    </source>
</evidence>
<gene>
    <name evidence="2" type="ORF">BcabD6B2_39180</name>
</gene>
<reference evidence="2 3" key="1">
    <citation type="submission" date="2021-06" db="EMBL/GenBank/DDBJ databases">
        <title>Genome sequence of Babesia caballi.</title>
        <authorList>
            <person name="Yamagishi J."/>
            <person name="Kidaka T."/>
            <person name="Ochi A."/>
        </authorList>
    </citation>
    <scope>NUCLEOTIDE SEQUENCE [LARGE SCALE GENOMIC DNA]</scope>
    <source>
        <strain evidence="2">USDA-D6B2</strain>
    </source>
</reference>
<organism evidence="2 3">
    <name type="scientific">Babesia caballi</name>
    <dbReference type="NCBI Taxonomy" id="5871"/>
    <lineage>
        <taxon>Eukaryota</taxon>
        <taxon>Sar</taxon>
        <taxon>Alveolata</taxon>
        <taxon>Apicomplexa</taxon>
        <taxon>Aconoidasida</taxon>
        <taxon>Piroplasmida</taxon>
        <taxon>Babesiidae</taxon>
        <taxon>Babesia</taxon>
    </lineage>
</organism>
<dbReference type="GeneID" id="94195964"/>
<accession>A0AAV4LWD7</accession>
<feature type="compositionally biased region" description="Gly residues" evidence="1">
    <location>
        <begin position="1345"/>
        <end position="1361"/>
    </location>
</feature>
<feature type="region of interest" description="Disordered" evidence="1">
    <location>
        <begin position="1341"/>
        <end position="1366"/>
    </location>
</feature>
<dbReference type="EMBL" id="BPLF01000003">
    <property type="protein sequence ID" value="GIX64483.1"/>
    <property type="molecule type" value="Genomic_DNA"/>
</dbReference>
<dbReference type="Proteomes" id="UP001497744">
    <property type="component" value="Unassembled WGS sequence"/>
</dbReference>
<comment type="caution">
    <text evidence="2">The sequence shown here is derived from an EMBL/GenBank/DDBJ whole genome shotgun (WGS) entry which is preliminary data.</text>
</comment>
<feature type="compositionally biased region" description="Pro residues" evidence="1">
    <location>
        <begin position="2423"/>
        <end position="2437"/>
    </location>
</feature>
<evidence type="ECO:0000256" key="1">
    <source>
        <dbReference type="SAM" id="MobiDB-lite"/>
    </source>
</evidence>
<feature type="region of interest" description="Disordered" evidence="1">
    <location>
        <begin position="2387"/>
        <end position="2448"/>
    </location>
</feature>
<name>A0AAV4LWD7_BABCB</name>
<proteinExistence type="predicted"/>
<dbReference type="RefSeq" id="XP_067716552.1">
    <property type="nucleotide sequence ID" value="XM_067860451.1"/>
</dbReference>
<keyword evidence="3" id="KW-1185">Reference proteome</keyword>
<protein>
    <submittedName>
        <fullName evidence="2">DUF5007 domain-containing protein</fullName>
    </submittedName>
</protein>
<sequence length="2656" mass="294614">MRGKLRVAGGVAGCPGVHAGACGDSPARVKGAHRPYGYLLALICAFSCIASADGLTVSAPIHQHALGSPSQDALSRVIATESVTEQEGNVAAHPITFTGLKGSLGGFLELYGPNEDPEITASFMEVDKAVIKNGKAAEGTARRHPKDRRPAHPFATAAGTTFSVGMGIINSFIKNPVRSHQPNVRPNSPQFKPQKKFTFRDVNLDLADTHLDLRDRDGVIRGRFTMTDDDGYTLALLTTLNQREHTACNVKWVPVSKGKNKSEGHIHFECNAKVPAVGYSGQIPIAIEVTGLSKNKVHNIYLNTDGYNFRREFEDLDHIRHAILVSLGIDFDHQIKITKVNGRRYHDDSGAYQAIMNAVESGSKSIKLTVEPMIRLEANVQEPYSPTSENFNHELGNISVDDYLKTLKDRKRLTKMARDNLGEDANGFTLVGINDLHEGSKGFDGNNPYKMPIEIDEKWTFMPDVTVRFHYLDSFLTSKAFPVHTPLSKVVNVGRDIVKKERGGKDKNAYRVYAYSLPGCPLEEPDVYEMMKARKHITITQLPFNETCFNRRTHVVDFFYLNSKPANYTFDVELTNPDGTRTKPKRITVKYVDDTDLAVLKDAIVSAFEKDGYLITPEDLKFVNVTRADGGELSDRTRILNLADIPKEQMMGHVSHVTMEADPHLVGYFTEPSGKHDTFEFRLPTTKPTASDIRKNFENELRVRNLLKPEEALHTSLKFHPLDNKHKVRMNMFVNPDEGGYFPPGTKLRDMAAEADSRYEFPVKFTNDDGKVHRFAVHAPYGANEHQIEDLIGDEIQRHKYGDRPHEMFIRIKGREGDGLDGLWDGKLDDGLELDVEPARLVDIGGVIDDIPTKFAMKIHPHEGRDELERSIRQGLMREPELARRFQENPNHLNDVSTLIINDHGDPYSDEDFAENDIYNNVRKVRIGVSDHPLSLVWHDPLTGKDTPFCFSKTAEGGCRGAPVHILAKFNVHHLADLLRNKIRAEDRELSAEIASLPRKDAQLTSNMKLGEVVLVGGQRLPTPDIQQSDSVAMVEHLYGVPLSHLTSLVFSLMTRKELQHQQDRLGGGPRTIRLSMNKRGGEPESHVVMADDMGPAELRNLINKHFRGVDGGSQLEGLTINGEDYKNQPLSYFVDKMADKHMPLKLEFGVADDVKHGGVPSIMDVRIQPKYNETLRSYFERAMEEPGDFGLSPMHSYVVECLNEAGERIHVPKLLDRPLSSLSACKELRVRAKEQGRSHEPGRVFAMEPDQKMDLHTTITLDEKKDSTSNLNRQLRNFLMDLPETELDHVTVMIDDKPVKCSLASLREAYQIRNLTVDTLLSLCNMDSRKADRSVFKLQLNPSEGGGGGQAGKPGGAKGGHGGRKSSVDLDGTPLCYFTLHKGQHDVGVGSTVPITLGTLKSPLKEFNTKLAAMFGETLAQIGNIRLSVVRNGELEPCRAERKVRNLADFRKVTLQAIFQMCGIPVAIPEDNTFYHFRLSIPFGEDMTYTSGVSMGGSMPVEMLYKDDDEFSTMHYNEDLRVPLYDFLNQQPDVDMGHLDRYMLRVKGENPGGETVSRSYKLDHLPADMSPATIFPHTPMTNLVFQVADTDDPYNSTGGWRTGMSYPVNDYRNNFDAIKQQLILNLKAMHGNALSKLNGYNVVVTINGQKHQCRIKSLADLERMDFEEFSRSCVNIEHIQNNPSMHFNVAYESGRGDPEINLTCVCGDYDTIQVHNLSPGDVIPQAAIDQLTQKYSAQRLGDVQWGIMINGMQGNCHLDNITSPLYLSEILENCGVDDIHSRHFDITLHDLAVDHRYVVKVASSNGNGGQAGQGGNGNNAGQYVTGVSVTGQPGTGKPVAGQPVAGQAANGIFDTSKLGTVQPGTGNLNGTVRLSANGEPQYGFAPLFSVDNHTLYPPTEFADVHPNIFVNMPQEYNGPQINVNGRKSVNDYVREIVMDEDEAAPGTPMNIRVNTNGHNFNLNDIPLDDLNYPVDYINGNVSINVRPDPSGSIPGTVRTFHLPDTDKPLSSYLTMLRKRIPDMGDKRLMLVGNKTMLDEDRIPLHLLNKPMNELRKAGFVVSLMNDPHDYQPSGAINVNILSRDGFSSNASINDLQEPLRDVFAKMGVDGVDLRSLAGARFKVIIDGIEKTCNLPTLDRLLTSVSVQEILSTCGIRDFNHSHDFTLYFDRLLGGENGNHRSPFKLEVDLDNDVESTRNVDYSADVQLSDGALDFLKTKPNSHIFFDMEGKGFREFVEVDTEKFRQLLKAHPSVVDLLLRMGVPQEHLGGVDCLKIILSTLSQLLQGHQQYSVNNGGSDSAFSLDDPIGKYQSILDVAAVLKERPEQDVTVTVELANGNVKDFIIPNREFLHALSGNLSFKNVALWGLSQAEANQITHIHFNTAPFGGVPEELPEDALGRGPSPVRKGAPTPPYPPASNARRPPGPANNPAAPPLPQASPAKKRTSLNAGVITPDTLLSAVPVISKAMQDNDRNVMFAVGLRGGETLEILVKNSLLKDNSQHGAKIVDLLSHFMPLEDLSRIASVSVQLVSDSRRFFVPLKNHAPVVMPIMAADHPQQCEIQEFKNPWNPPESMYRRMTLGEAIGGYRAHYKIRPNMPTKAAYLLRKEMGNNISAELLFDEEHPADKQTLQRKIGSAIDSGSTLFVRFKSSGELAI</sequence>
<evidence type="ECO:0000313" key="2">
    <source>
        <dbReference type="EMBL" id="GIX64483.1"/>
    </source>
</evidence>